<reference evidence="3" key="1">
    <citation type="journal article" date="2017" name="Proc. Natl. Acad. Sci. U.S.A.">
        <title>Simulation of Deepwater Horizon oil plume reveals substrate specialization within a complex community of hydrocarbon degraders.</title>
        <authorList>
            <person name="Hu P."/>
            <person name="Dubinsky E.A."/>
            <person name="Probst A.J."/>
            <person name="Wang J."/>
            <person name="Sieber C.M.K."/>
            <person name="Tom L.M."/>
            <person name="Gardinali P."/>
            <person name="Banfield J.F."/>
            <person name="Atlas R.M."/>
            <person name="Andersen G.L."/>
        </authorList>
    </citation>
    <scope>NUCLEOTIDE SEQUENCE [LARGE SCALE GENOMIC DNA]</scope>
</reference>
<feature type="chain" id="PRO_5013096709" evidence="1">
    <location>
        <begin position="22"/>
        <end position="118"/>
    </location>
</feature>
<evidence type="ECO:0000313" key="3">
    <source>
        <dbReference type="Proteomes" id="UP000243053"/>
    </source>
</evidence>
<keyword evidence="1" id="KW-0732">Signal</keyword>
<sequence>MSKITTLFLTALLFISTSVFATSASDKAVKVAEKKTADYVQVLKLNGNEQAQVYKILLAKEQNTLAAKTEHKGDKEAFKAATKPFTKKANRQIKDIVGKDKMQKMNQFYKTQRAENKK</sequence>
<dbReference type="EMBL" id="MAAF01000107">
    <property type="protein sequence ID" value="OUR75736.1"/>
    <property type="molecule type" value="Genomic_DNA"/>
</dbReference>
<name>A0A1Y5E2W3_COLPS</name>
<organism evidence="2 3">
    <name type="scientific">Colwellia psychrerythraea</name>
    <name type="common">Vibrio psychroerythus</name>
    <dbReference type="NCBI Taxonomy" id="28229"/>
    <lineage>
        <taxon>Bacteria</taxon>
        <taxon>Pseudomonadati</taxon>
        <taxon>Pseudomonadota</taxon>
        <taxon>Gammaproteobacteria</taxon>
        <taxon>Alteromonadales</taxon>
        <taxon>Colwelliaceae</taxon>
        <taxon>Colwellia</taxon>
    </lineage>
</organism>
<dbReference type="Proteomes" id="UP000243053">
    <property type="component" value="Unassembled WGS sequence"/>
</dbReference>
<evidence type="ECO:0000256" key="1">
    <source>
        <dbReference type="SAM" id="SignalP"/>
    </source>
</evidence>
<gene>
    <name evidence="2" type="ORF">A9Q75_17465</name>
</gene>
<dbReference type="AlphaFoldDB" id="A0A1Y5E2W3"/>
<feature type="signal peptide" evidence="1">
    <location>
        <begin position="1"/>
        <end position="21"/>
    </location>
</feature>
<comment type="caution">
    <text evidence="2">The sequence shown here is derived from an EMBL/GenBank/DDBJ whole genome shotgun (WGS) entry which is preliminary data.</text>
</comment>
<protein>
    <submittedName>
        <fullName evidence="2">Uncharacterized protein</fullName>
    </submittedName>
</protein>
<accession>A0A1Y5E2W3</accession>
<evidence type="ECO:0000313" key="2">
    <source>
        <dbReference type="EMBL" id="OUR75736.1"/>
    </source>
</evidence>
<proteinExistence type="predicted"/>